<dbReference type="EMBL" id="VDMD01000107">
    <property type="protein sequence ID" value="TRM55609.1"/>
    <property type="molecule type" value="Genomic_DNA"/>
</dbReference>
<feature type="transmembrane region" description="Helical" evidence="1">
    <location>
        <begin position="228"/>
        <end position="250"/>
    </location>
</feature>
<organism evidence="2 3">
    <name type="scientific">Schizophyllum amplum</name>
    <dbReference type="NCBI Taxonomy" id="97359"/>
    <lineage>
        <taxon>Eukaryota</taxon>
        <taxon>Fungi</taxon>
        <taxon>Dikarya</taxon>
        <taxon>Basidiomycota</taxon>
        <taxon>Agaricomycotina</taxon>
        <taxon>Agaricomycetes</taxon>
        <taxon>Agaricomycetidae</taxon>
        <taxon>Agaricales</taxon>
        <taxon>Schizophyllaceae</taxon>
        <taxon>Schizophyllum</taxon>
    </lineage>
</organism>
<comment type="caution">
    <text evidence="2">The sequence shown here is derived from an EMBL/GenBank/DDBJ whole genome shotgun (WGS) entry which is preliminary data.</text>
</comment>
<keyword evidence="1" id="KW-1133">Transmembrane helix</keyword>
<accession>A0A550BSU9</accession>
<protein>
    <submittedName>
        <fullName evidence="2">Uncharacterized protein</fullName>
    </submittedName>
</protein>
<name>A0A550BSU9_9AGAR</name>
<keyword evidence="3" id="KW-1185">Reference proteome</keyword>
<evidence type="ECO:0000256" key="1">
    <source>
        <dbReference type="SAM" id="Phobius"/>
    </source>
</evidence>
<dbReference type="AlphaFoldDB" id="A0A550BSU9"/>
<sequence>MHGKKGICDGAISHDGRRLAVANSWVLDVEDLYVDANRLPDCPWEGRGQPLRVWWPQWTSEEIFVAYTDRGICLFGTSGGPSGYVKRFIPTFTSDRGTSMDLYTADTTVLLARVCPGSIEIIELDTTVVLHRFSSPSINSASTTTIFAPGSGFLLSATHGNVTCISYSGGKAQCHQLLDEALPEVTSIITASADVALVAPIRGNVLMWTNVVEAALSDRSRAITLREYVGYSISFLGGLFIFIAICVLINEVLH</sequence>
<dbReference type="Proteomes" id="UP000320762">
    <property type="component" value="Unassembled WGS sequence"/>
</dbReference>
<keyword evidence="1" id="KW-0472">Membrane</keyword>
<gene>
    <name evidence="2" type="ORF">BD626DRAFT_542082</name>
</gene>
<proteinExistence type="predicted"/>
<keyword evidence="1" id="KW-0812">Transmembrane</keyword>
<dbReference type="InterPro" id="IPR036322">
    <property type="entry name" value="WD40_repeat_dom_sf"/>
</dbReference>
<evidence type="ECO:0000313" key="2">
    <source>
        <dbReference type="EMBL" id="TRM55609.1"/>
    </source>
</evidence>
<evidence type="ECO:0000313" key="3">
    <source>
        <dbReference type="Proteomes" id="UP000320762"/>
    </source>
</evidence>
<reference evidence="2 3" key="1">
    <citation type="journal article" date="2019" name="New Phytol.">
        <title>Comparative genomics reveals unique wood-decay strategies and fruiting body development in the Schizophyllaceae.</title>
        <authorList>
            <person name="Almasi E."/>
            <person name="Sahu N."/>
            <person name="Krizsan K."/>
            <person name="Balint B."/>
            <person name="Kovacs G.M."/>
            <person name="Kiss B."/>
            <person name="Cseklye J."/>
            <person name="Drula E."/>
            <person name="Henrissat B."/>
            <person name="Nagy I."/>
            <person name="Chovatia M."/>
            <person name="Adam C."/>
            <person name="LaButti K."/>
            <person name="Lipzen A."/>
            <person name="Riley R."/>
            <person name="Grigoriev I.V."/>
            <person name="Nagy L.G."/>
        </authorList>
    </citation>
    <scope>NUCLEOTIDE SEQUENCE [LARGE SCALE GENOMIC DNA]</scope>
    <source>
        <strain evidence="2 3">NL-1724</strain>
    </source>
</reference>
<dbReference type="SUPFAM" id="SSF50978">
    <property type="entry name" value="WD40 repeat-like"/>
    <property type="match status" value="1"/>
</dbReference>